<dbReference type="Gene3D" id="3.40.1350.10">
    <property type="match status" value="1"/>
</dbReference>
<evidence type="ECO:0000313" key="2">
    <source>
        <dbReference type="EMBL" id="MFC6792969.1"/>
    </source>
</evidence>
<evidence type="ECO:0000259" key="1">
    <source>
        <dbReference type="Pfam" id="PF04471"/>
    </source>
</evidence>
<dbReference type="InterPro" id="IPR007560">
    <property type="entry name" value="Restrct_endonuc_IV_Mrr"/>
</dbReference>
<dbReference type="RefSeq" id="WP_378975848.1">
    <property type="nucleotide sequence ID" value="NZ_JBHSWN010000004.1"/>
</dbReference>
<name>A0ABW2BR49_9HYPH</name>
<proteinExistence type="predicted"/>
<dbReference type="GO" id="GO:0016787">
    <property type="term" value="F:hydrolase activity"/>
    <property type="evidence" value="ECO:0007669"/>
    <property type="project" value="UniProtKB-KW"/>
</dbReference>
<dbReference type="GO" id="GO:0004519">
    <property type="term" value="F:endonuclease activity"/>
    <property type="evidence" value="ECO:0007669"/>
    <property type="project" value="UniProtKB-KW"/>
</dbReference>
<reference evidence="3" key="1">
    <citation type="journal article" date="2019" name="Int. J. Syst. Evol. Microbiol.">
        <title>The Global Catalogue of Microorganisms (GCM) 10K type strain sequencing project: providing services to taxonomists for standard genome sequencing and annotation.</title>
        <authorList>
            <consortium name="The Broad Institute Genomics Platform"/>
            <consortium name="The Broad Institute Genome Sequencing Center for Infectious Disease"/>
            <person name="Wu L."/>
            <person name="Ma J."/>
        </authorList>
    </citation>
    <scope>NUCLEOTIDE SEQUENCE [LARGE SCALE GENOMIC DNA]</scope>
    <source>
        <strain evidence="3">CCUG 48316</strain>
    </source>
</reference>
<keyword evidence="2" id="KW-0255">Endonuclease</keyword>
<feature type="domain" description="Restriction endonuclease type IV Mrr" evidence="1">
    <location>
        <begin position="15"/>
        <end position="156"/>
    </location>
</feature>
<accession>A0ABW2BR49</accession>
<dbReference type="EC" id="3.1.21.-" evidence="2"/>
<gene>
    <name evidence="2" type="ORF">ACFQE0_27470</name>
</gene>
<keyword evidence="3" id="KW-1185">Reference proteome</keyword>
<evidence type="ECO:0000313" key="3">
    <source>
        <dbReference type="Proteomes" id="UP001596292"/>
    </source>
</evidence>
<keyword evidence="2" id="KW-0540">Nuclease</keyword>
<keyword evidence="2" id="KW-0378">Hydrolase</keyword>
<dbReference type="InterPro" id="IPR011856">
    <property type="entry name" value="tRNA_endonuc-like_dom_sf"/>
</dbReference>
<dbReference type="Proteomes" id="UP001596292">
    <property type="component" value="Unassembled WGS sequence"/>
</dbReference>
<protein>
    <submittedName>
        <fullName evidence="2">Restriction endonuclease</fullName>
        <ecNumber evidence="2">3.1.21.-</ecNumber>
    </submittedName>
</protein>
<dbReference type="Pfam" id="PF04471">
    <property type="entry name" value="Mrr_cat"/>
    <property type="match status" value="1"/>
</dbReference>
<sequence length="401" mass="46775">MSPVTTKTIGPLHLEDLEPHRFEDLVRQLLYDFRTWRDLEATGRSGSDEGFDARGWEIVGGAPPVWIGDGDTPAGDDADNDANDRQWLIQCKREKSISPAKLRSYLEDLPNVEQENLYGIVFVAACDFSKKARDTFYDVTRQLGFLEVKLWGKAELEDQLFQPKNDHLLFAYFGFSLQVRQRSMKTTIRARLMTKRKAQKALTAFTEILIRDASDERYPHLDPDDNLPEVKRRRWKVFRCAGCFYDGVYFTARRSFAFLDDDGVHWDIAERINDAIPHNDPWRIEPQNRSDEDWKIRTDTMQKWDALEEKNKGWLETFFVLPYDRILAIDEDGDEFFSHPHVYVAPFGERGPFADYCPIKLENNEHWNKVQISPLESTRIAFFDRAPPEDDISKNFYADAK</sequence>
<comment type="caution">
    <text evidence="2">The sequence shown here is derived from an EMBL/GenBank/DDBJ whole genome shotgun (WGS) entry which is preliminary data.</text>
</comment>
<organism evidence="2 3">
    <name type="scientific">Methylobacterium komagatae</name>
    <dbReference type="NCBI Taxonomy" id="374425"/>
    <lineage>
        <taxon>Bacteria</taxon>
        <taxon>Pseudomonadati</taxon>
        <taxon>Pseudomonadota</taxon>
        <taxon>Alphaproteobacteria</taxon>
        <taxon>Hyphomicrobiales</taxon>
        <taxon>Methylobacteriaceae</taxon>
        <taxon>Methylobacterium</taxon>
    </lineage>
</organism>
<dbReference type="EMBL" id="JBHSWN010000004">
    <property type="protein sequence ID" value="MFC6792969.1"/>
    <property type="molecule type" value="Genomic_DNA"/>
</dbReference>